<evidence type="ECO:0000256" key="1">
    <source>
        <dbReference type="SAM" id="MobiDB-lite"/>
    </source>
</evidence>
<evidence type="ECO:0000313" key="3">
    <source>
        <dbReference type="EMBL" id="RPB22959.1"/>
    </source>
</evidence>
<accession>A0A3N4LN69</accession>
<dbReference type="Proteomes" id="UP000267821">
    <property type="component" value="Unassembled WGS sequence"/>
</dbReference>
<keyword evidence="2" id="KW-0812">Transmembrane</keyword>
<protein>
    <submittedName>
        <fullName evidence="3">Uncharacterized protein</fullName>
    </submittedName>
</protein>
<sequence length="295" mass="33275">MSFEYINQALQSHLDSLLRHFSRETALYIVVKRQRKEYDPNDPLTEEQREMKAGDTVVIITAVVSTSGVILVLILLWYVYRRYQRHAAKKRERAAHRARNVPPPPSLDIGSQPHLPNSDDITLNDLHVRDIWVPESGGRTSRDSRSTGSTTVVLDVTGTNDIIITPVGPTPRVREVNSAIGFTDPQLGRDVNSAIGSTVAAPDAEVVDSTPQASPDVRFSVPTELNTHDVEDDETVLGVGHQVPPYANDVRAERRRREREQVRDRHRGMHTAQIQLDDRQWVQYEFPNLAKSRTP</sequence>
<proteinExistence type="predicted"/>
<evidence type="ECO:0000256" key="2">
    <source>
        <dbReference type="SAM" id="Phobius"/>
    </source>
</evidence>
<gene>
    <name evidence="3" type="ORF">L211DRAFT_850366</name>
</gene>
<name>A0A3N4LN69_9PEZI</name>
<dbReference type="EMBL" id="ML121549">
    <property type="protein sequence ID" value="RPB22959.1"/>
    <property type="molecule type" value="Genomic_DNA"/>
</dbReference>
<dbReference type="InParanoid" id="A0A3N4LN69"/>
<dbReference type="OrthoDB" id="10267987at2759"/>
<keyword evidence="2" id="KW-0472">Membrane</keyword>
<evidence type="ECO:0000313" key="4">
    <source>
        <dbReference type="Proteomes" id="UP000267821"/>
    </source>
</evidence>
<organism evidence="3 4">
    <name type="scientific">Terfezia boudieri ATCC MYA-4762</name>
    <dbReference type="NCBI Taxonomy" id="1051890"/>
    <lineage>
        <taxon>Eukaryota</taxon>
        <taxon>Fungi</taxon>
        <taxon>Dikarya</taxon>
        <taxon>Ascomycota</taxon>
        <taxon>Pezizomycotina</taxon>
        <taxon>Pezizomycetes</taxon>
        <taxon>Pezizales</taxon>
        <taxon>Pezizaceae</taxon>
        <taxon>Terfezia</taxon>
    </lineage>
</organism>
<keyword evidence="2" id="KW-1133">Transmembrane helix</keyword>
<feature type="region of interest" description="Disordered" evidence="1">
    <location>
        <begin position="91"/>
        <end position="120"/>
    </location>
</feature>
<reference evidence="3 4" key="1">
    <citation type="journal article" date="2018" name="Nat. Ecol. Evol.">
        <title>Pezizomycetes genomes reveal the molecular basis of ectomycorrhizal truffle lifestyle.</title>
        <authorList>
            <person name="Murat C."/>
            <person name="Payen T."/>
            <person name="Noel B."/>
            <person name="Kuo A."/>
            <person name="Morin E."/>
            <person name="Chen J."/>
            <person name="Kohler A."/>
            <person name="Krizsan K."/>
            <person name="Balestrini R."/>
            <person name="Da Silva C."/>
            <person name="Montanini B."/>
            <person name="Hainaut M."/>
            <person name="Levati E."/>
            <person name="Barry K.W."/>
            <person name="Belfiori B."/>
            <person name="Cichocki N."/>
            <person name="Clum A."/>
            <person name="Dockter R.B."/>
            <person name="Fauchery L."/>
            <person name="Guy J."/>
            <person name="Iotti M."/>
            <person name="Le Tacon F."/>
            <person name="Lindquist E.A."/>
            <person name="Lipzen A."/>
            <person name="Malagnac F."/>
            <person name="Mello A."/>
            <person name="Molinier V."/>
            <person name="Miyauchi S."/>
            <person name="Poulain J."/>
            <person name="Riccioni C."/>
            <person name="Rubini A."/>
            <person name="Sitrit Y."/>
            <person name="Splivallo R."/>
            <person name="Traeger S."/>
            <person name="Wang M."/>
            <person name="Zifcakova L."/>
            <person name="Wipf D."/>
            <person name="Zambonelli A."/>
            <person name="Paolocci F."/>
            <person name="Nowrousian M."/>
            <person name="Ottonello S."/>
            <person name="Baldrian P."/>
            <person name="Spatafora J.W."/>
            <person name="Henrissat B."/>
            <person name="Nagy L.G."/>
            <person name="Aury J.M."/>
            <person name="Wincker P."/>
            <person name="Grigoriev I.V."/>
            <person name="Bonfante P."/>
            <person name="Martin F.M."/>
        </authorList>
    </citation>
    <scope>NUCLEOTIDE SEQUENCE [LARGE SCALE GENOMIC DNA]</scope>
    <source>
        <strain evidence="3 4">ATCC MYA-4762</strain>
    </source>
</reference>
<dbReference type="AlphaFoldDB" id="A0A3N4LN69"/>
<feature type="transmembrane region" description="Helical" evidence="2">
    <location>
        <begin position="57"/>
        <end position="80"/>
    </location>
</feature>
<keyword evidence="4" id="KW-1185">Reference proteome</keyword>